<proteinExistence type="predicted"/>
<evidence type="ECO:0008006" key="3">
    <source>
        <dbReference type="Google" id="ProtNLM"/>
    </source>
</evidence>
<name>A0A0D8JBK3_9BACT</name>
<dbReference type="PATRIC" id="fig|1544798.3.peg.373"/>
<protein>
    <recommendedName>
        <fullName evidence="3">Ppx/GppA phosphatase domain-containing protein</fullName>
    </recommendedName>
</protein>
<gene>
    <name evidence="1" type="ORF">LH29_01785</name>
</gene>
<keyword evidence="2" id="KW-1185">Reference proteome</keyword>
<comment type="caution">
    <text evidence="1">The sequence shown here is derived from an EMBL/GenBank/DDBJ whole genome shotgun (WGS) entry which is preliminary data.</text>
</comment>
<sequence length="1091" mass="122268">MAKKVLRIHSGAVNTGWFNSTPPSPNAIAEISSNNKTGKVATSIPSPFARIDLVKNAFKEIADSGNLDGTEDNHKLVSDALDVAQLFFEFDQVKNRYPNAEIIAWNPVTDVQSAQSIANTKIFADTLELFWKQDGSTYNFNLTNHLFILKINYKVIGATSPATLFFAAPDAHRTDLNFSFGNVVLFDANYEAIYDRDDEFIEFIYAMYKQPNFASLFPEVYDYLTKALATIQQQNPTLWNKLMQFSQNTLSTFTPLNVTGLPLVNVCGLTVCKNVLNPVIIESNSGFTIKASKNISNLKHKPLVLPVEKFFSAWVYTKSGSVWDSTTTVPESDPTPVSKRILPGQAVQYPYLTMNDFLEDAIIKLPYEINKDAFDDCEFGEYLLPLKPLFFELFDNAELVSNNMIQIDTTVPNAVRVSLTIPTASGAITYNKLYRQDSIYERDFHLGMFPLIESHEHSIPINYHVGLVDNEDGISIPFTLELWEKSHQLQNLQSVTRKEKVVGLSSVSYKSREFFDKIKIVSSSSSGTISGFIIPKFRRYQPSSTIAKIAFDFGTTNTHIEFKYDAAAEKPFETEGLYASFSREVSIADHILADKLLKMEIFPDKIHKESQCNYPLRTALLTNQNTNWGANPETFQDSNVAFYYEKEGSQEHHEIVTDLKWRNLSNPIEGKKLQHFIDGMLEGVKYNLLSDGIYPAKAEITWLYPISMSINQKNQLSNIWTSAVNNQFGSSTKVFDFPESIAPYQYYAKNMGLMGLTASIDIGGGSSDISVFDHQNPILISSVSFAGNAVVGDGYNSNLEINGFYRQFKDRFNHSCDLNEGSEQKVILNQIINGKNPSSSNFSSFLFSVEKSIFNYGDELTHSNLKFLYLIFYAAQAYSLAKTMKGIGSAKPSNIIFSGSGSKSLNILDSDRKSRTLTKGIFDYIFDAVYDSEDADIRIELTDQPKEVSCKGALNASAVNLIGKIGFWLGGNNSNDKVCYSDSDSTPALNYTFTSDFKTDIINSVKDFFTIFDAYVKKHNLTNYYGIDNDVMNVFVGMREKHLEDYLDAGLKLKSELASSNDETLTEGAFFYPLVGLINRLGTELTEGIDD</sequence>
<dbReference type="RefSeq" id="WP_045025829.1">
    <property type="nucleotide sequence ID" value="NZ_JRHC01000001.1"/>
</dbReference>
<dbReference type="Proteomes" id="UP000032544">
    <property type="component" value="Unassembled WGS sequence"/>
</dbReference>
<dbReference type="EMBL" id="JRHC01000001">
    <property type="protein sequence ID" value="KJF44272.1"/>
    <property type="molecule type" value="Genomic_DNA"/>
</dbReference>
<dbReference type="AlphaFoldDB" id="A0A0D8JBK3"/>
<reference evidence="1 2" key="1">
    <citation type="submission" date="2014-09" db="EMBL/GenBank/DDBJ databases">
        <title>Draft Genome Sequence of Draconibacterium sp. JN14CK-3.</title>
        <authorList>
            <person name="Dong C."/>
            <person name="Lai Q."/>
            <person name="Shao Z."/>
        </authorList>
    </citation>
    <scope>NUCLEOTIDE SEQUENCE [LARGE SCALE GENOMIC DNA]</scope>
    <source>
        <strain evidence="1 2">JN14CK-3</strain>
    </source>
</reference>
<dbReference type="OrthoDB" id="1028138at2"/>
<evidence type="ECO:0000313" key="2">
    <source>
        <dbReference type="Proteomes" id="UP000032544"/>
    </source>
</evidence>
<accession>A0A0D8JBK3</accession>
<evidence type="ECO:0000313" key="1">
    <source>
        <dbReference type="EMBL" id="KJF44272.1"/>
    </source>
</evidence>
<organism evidence="1 2">
    <name type="scientific">Draconibacterium sediminis</name>
    <dbReference type="NCBI Taxonomy" id="1544798"/>
    <lineage>
        <taxon>Bacteria</taxon>
        <taxon>Pseudomonadati</taxon>
        <taxon>Bacteroidota</taxon>
        <taxon>Bacteroidia</taxon>
        <taxon>Marinilabiliales</taxon>
        <taxon>Prolixibacteraceae</taxon>
        <taxon>Draconibacterium</taxon>
    </lineage>
</organism>
<dbReference type="STRING" id="1544798.LH29_01785"/>